<evidence type="ECO:0000256" key="4">
    <source>
        <dbReference type="ARBA" id="ARBA00023125"/>
    </source>
</evidence>
<dbReference type="CDD" id="cd00609">
    <property type="entry name" value="AAT_like"/>
    <property type="match status" value="1"/>
</dbReference>
<dbReference type="SUPFAM" id="SSF53383">
    <property type="entry name" value="PLP-dependent transferases"/>
    <property type="match status" value="1"/>
</dbReference>
<protein>
    <submittedName>
        <fullName evidence="7">PLP-dependent aminotransferase family protein</fullName>
    </submittedName>
</protein>
<keyword evidence="7" id="KW-0032">Aminotransferase</keyword>
<dbReference type="Pfam" id="PF00155">
    <property type="entry name" value="Aminotran_1_2"/>
    <property type="match status" value="1"/>
</dbReference>
<dbReference type="GO" id="GO:0003677">
    <property type="term" value="F:DNA binding"/>
    <property type="evidence" value="ECO:0007669"/>
    <property type="project" value="UniProtKB-KW"/>
</dbReference>
<sequence length="482" mass="51794">MTIQKPSQSSTGLAPERLDWTAPIAAMAGPRYLAIVKAIDLALDNGSLKPGDRLPAQRDLARHLAVNIGTVGRAYSTMQAAGLISAEVGRGSFIKHSEASDGPRSLWDHSHRAPFVDLSHSFPDQAPVHPAAADIMQDWGGAIDVPSLLARQIDAGLPAHRTIGAAWLNRFGLNYTADDVMISCGGQHGLVLAMAALSRPGDIVMTEELAFYGLKSAASMMGRALVGIRMDREGLMPDHLDTLCRRTGAKVLFCTPTLHNPTTAVMSLSRRHEILEICRRHDVMIVEDDVWNFMLDEPATPFAALDPERSVYVTSFSKIIGPGLRVGLLGMPRSAAHALGVALRATTLMASAIAAEHVARLLASASIDRVIAAVRDEARARQALVADIIPATSLITRREALYATLKLPVGWTSSAFTKAAEDRGVGVIPLAVFEVSSLDPGDAVRICLNGAADRATLERALHTLERLRQQQPSRESRHKVAV</sequence>
<dbReference type="Gene3D" id="3.90.1150.10">
    <property type="entry name" value="Aspartate Aminotransferase, domain 1"/>
    <property type="match status" value="1"/>
</dbReference>
<comment type="caution">
    <text evidence="7">The sequence shown here is derived from an EMBL/GenBank/DDBJ whole genome shotgun (WGS) entry which is preliminary data.</text>
</comment>
<comment type="similarity">
    <text evidence="1">In the C-terminal section; belongs to the class-I pyridoxal-phosphate-dependent aminotransferase family.</text>
</comment>
<dbReference type="InterPro" id="IPR051446">
    <property type="entry name" value="HTH_trans_reg/aminotransferase"/>
</dbReference>
<keyword evidence="8" id="KW-1185">Reference proteome</keyword>
<dbReference type="InterPro" id="IPR036390">
    <property type="entry name" value="WH_DNA-bd_sf"/>
</dbReference>
<dbReference type="PROSITE" id="PS50949">
    <property type="entry name" value="HTH_GNTR"/>
    <property type="match status" value="1"/>
</dbReference>
<keyword evidence="5" id="KW-0804">Transcription</keyword>
<gene>
    <name evidence="7" type="ORF">J1C48_08120</name>
</gene>
<name>A0A939JS29_9HYPH</name>
<dbReference type="Proteomes" id="UP000664122">
    <property type="component" value="Unassembled WGS sequence"/>
</dbReference>
<keyword evidence="3" id="KW-0805">Transcription regulation</keyword>
<proteinExistence type="inferred from homology"/>
<dbReference type="GO" id="GO:0003700">
    <property type="term" value="F:DNA-binding transcription factor activity"/>
    <property type="evidence" value="ECO:0007669"/>
    <property type="project" value="InterPro"/>
</dbReference>
<dbReference type="Gene3D" id="1.10.10.10">
    <property type="entry name" value="Winged helix-like DNA-binding domain superfamily/Winged helix DNA-binding domain"/>
    <property type="match status" value="1"/>
</dbReference>
<keyword evidence="4" id="KW-0238">DNA-binding</keyword>
<dbReference type="PANTHER" id="PTHR46577:SF1">
    <property type="entry name" value="HTH-TYPE TRANSCRIPTIONAL REGULATORY PROTEIN GABR"/>
    <property type="match status" value="1"/>
</dbReference>
<evidence type="ECO:0000256" key="5">
    <source>
        <dbReference type="ARBA" id="ARBA00023163"/>
    </source>
</evidence>
<dbReference type="Gene3D" id="3.40.640.10">
    <property type="entry name" value="Type I PLP-dependent aspartate aminotransferase-like (Major domain)"/>
    <property type="match status" value="1"/>
</dbReference>
<dbReference type="EMBL" id="JAFMPP010000005">
    <property type="protein sequence ID" value="MBO0662538.1"/>
    <property type="molecule type" value="Genomic_DNA"/>
</dbReference>
<organism evidence="7 8">
    <name type="scientific">Jiella flava</name>
    <dbReference type="NCBI Taxonomy" id="2816857"/>
    <lineage>
        <taxon>Bacteria</taxon>
        <taxon>Pseudomonadati</taxon>
        <taxon>Pseudomonadota</taxon>
        <taxon>Alphaproteobacteria</taxon>
        <taxon>Hyphomicrobiales</taxon>
        <taxon>Aurantimonadaceae</taxon>
        <taxon>Jiella</taxon>
    </lineage>
</organism>
<dbReference type="InterPro" id="IPR000524">
    <property type="entry name" value="Tscrpt_reg_HTH_GntR"/>
</dbReference>
<dbReference type="InterPro" id="IPR015422">
    <property type="entry name" value="PyrdxlP-dep_Trfase_small"/>
</dbReference>
<evidence type="ECO:0000256" key="2">
    <source>
        <dbReference type="ARBA" id="ARBA00022898"/>
    </source>
</evidence>
<keyword evidence="7" id="KW-0808">Transferase</keyword>
<dbReference type="InterPro" id="IPR015424">
    <property type="entry name" value="PyrdxlP-dep_Trfase"/>
</dbReference>
<evidence type="ECO:0000259" key="6">
    <source>
        <dbReference type="PROSITE" id="PS50949"/>
    </source>
</evidence>
<dbReference type="Pfam" id="PF00392">
    <property type="entry name" value="GntR"/>
    <property type="match status" value="1"/>
</dbReference>
<dbReference type="SMART" id="SM00345">
    <property type="entry name" value="HTH_GNTR"/>
    <property type="match status" value="1"/>
</dbReference>
<reference evidence="7" key="1">
    <citation type="submission" date="2021-03" db="EMBL/GenBank/DDBJ databases">
        <title>Whole genome sequence of Jiella sp. CQZ9-1.</title>
        <authorList>
            <person name="Tuo L."/>
        </authorList>
    </citation>
    <scope>NUCLEOTIDE SEQUENCE</scope>
    <source>
        <strain evidence="7">CQZ9-1</strain>
    </source>
</reference>
<evidence type="ECO:0000256" key="3">
    <source>
        <dbReference type="ARBA" id="ARBA00023015"/>
    </source>
</evidence>
<dbReference type="PANTHER" id="PTHR46577">
    <property type="entry name" value="HTH-TYPE TRANSCRIPTIONAL REGULATORY PROTEIN GABR"/>
    <property type="match status" value="1"/>
</dbReference>
<dbReference type="GO" id="GO:0030170">
    <property type="term" value="F:pyridoxal phosphate binding"/>
    <property type="evidence" value="ECO:0007669"/>
    <property type="project" value="InterPro"/>
</dbReference>
<dbReference type="InterPro" id="IPR036388">
    <property type="entry name" value="WH-like_DNA-bd_sf"/>
</dbReference>
<dbReference type="SUPFAM" id="SSF46785">
    <property type="entry name" value="Winged helix' DNA-binding domain"/>
    <property type="match status" value="1"/>
</dbReference>
<accession>A0A939JS29</accession>
<evidence type="ECO:0000313" key="8">
    <source>
        <dbReference type="Proteomes" id="UP000664122"/>
    </source>
</evidence>
<evidence type="ECO:0000256" key="1">
    <source>
        <dbReference type="ARBA" id="ARBA00005384"/>
    </source>
</evidence>
<dbReference type="CDD" id="cd07377">
    <property type="entry name" value="WHTH_GntR"/>
    <property type="match status" value="1"/>
</dbReference>
<dbReference type="AlphaFoldDB" id="A0A939JS29"/>
<feature type="domain" description="HTH gntR-type" evidence="6">
    <location>
        <begin position="29"/>
        <end position="97"/>
    </location>
</feature>
<dbReference type="InterPro" id="IPR015421">
    <property type="entry name" value="PyrdxlP-dep_Trfase_major"/>
</dbReference>
<dbReference type="GO" id="GO:0008483">
    <property type="term" value="F:transaminase activity"/>
    <property type="evidence" value="ECO:0007669"/>
    <property type="project" value="UniProtKB-KW"/>
</dbReference>
<evidence type="ECO:0000313" key="7">
    <source>
        <dbReference type="EMBL" id="MBO0662538.1"/>
    </source>
</evidence>
<dbReference type="InterPro" id="IPR004839">
    <property type="entry name" value="Aminotransferase_I/II_large"/>
</dbReference>
<keyword evidence="2" id="KW-0663">Pyridoxal phosphate</keyword>